<dbReference type="PANTHER" id="PTHR47466">
    <property type="match status" value="1"/>
</dbReference>
<keyword evidence="3" id="KW-0479">Metal-binding</keyword>
<comment type="similarity">
    <text evidence="1">Belongs to the peptidase M43B family.</text>
</comment>
<evidence type="ECO:0000313" key="11">
    <source>
        <dbReference type="EMBL" id="SNS21195.1"/>
    </source>
</evidence>
<dbReference type="InterPro" id="IPR026444">
    <property type="entry name" value="Secre_tail"/>
</dbReference>
<evidence type="ECO:0000256" key="8">
    <source>
        <dbReference type="ARBA" id="ARBA00023157"/>
    </source>
</evidence>
<dbReference type="Pfam" id="PF05572">
    <property type="entry name" value="Peptidase_M43"/>
    <property type="match status" value="1"/>
</dbReference>
<dbReference type="AlphaFoldDB" id="A0A239CM17"/>
<keyword evidence="8" id="KW-1015">Disulfide bond</keyword>
<evidence type="ECO:0000259" key="10">
    <source>
        <dbReference type="PROSITE" id="PS50093"/>
    </source>
</evidence>
<protein>
    <submittedName>
        <fullName evidence="11">Por secretion system C-terminal sorting domain-containing protein</fullName>
    </submittedName>
</protein>
<keyword evidence="2" id="KW-0645">Protease</keyword>
<accession>A0A239CM17</accession>
<dbReference type="GO" id="GO:0046872">
    <property type="term" value="F:metal ion binding"/>
    <property type="evidence" value="ECO:0007669"/>
    <property type="project" value="UniProtKB-KW"/>
</dbReference>
<dbReference type="SUPFAM" id="SSF55486">
    <property type="entry name" value="Metalloproteases ('zincins'), catalytic domain"/>
    <property type="match status" value="1"/>
</dbReference>
<evidence type="ECO:0000256" key="7">
    <source>
        <dbReference type="ARBA" id="ARBA00023049"/>
    </source>
</evidence>
<feature type="signal peptide" evidence="9">
    <location>
        <begin position="1"/>
        <end position="19"/>
    </location>
</feature>
<evidence type="ECO:0000256" key="5">
    <source>
        <dbReference type="ARBA" id="ARBA00022801"/>
    </source>
</evidence>
<proteinExistence type="inferred from homology"/>
<dbReference type="GO" id="GO:0008237">
    <property type="term" value="F:metallopeptidase activity"/>
    <property type="evidence" value="ECO:0007669"/>
    <property type="project" value="UniProtKB-KW"/>
</dbReference>
<dbReference type="CDD" id="cd04275">
    <property type="entry name" value="ZnMc_pappalysin_like"/>
    <property type="match status" value="1"/>
</dbReference>
<dbReference type="Pfam" id="PF18962">
    <property type="entry name" value="Por_Secre_tail"/>
    <property type="match status" value="1"/>
</dbReference>
<dbReference type="SMART" id="SM00089">
    <property type="entry name" value="PKD"/>
    <property type="match status" value="1"/>
</dbReference>
<organism evidence="11 12">
    <name type="scientific">Pontibacter ummariensis</name>
    <dbReference type="NCBI Taxonomy" id="1610492"/>
    <lineage>
        <taxon>Bacteria</taxon>
        <taxon>Pseudomonadati</taxon>
        <taxon>Bacteroidota</taxon>
        <taxon>Cytophagia</taxon>
        <taxon>Cytophagales</taxon>
        <taxon>Hymenobacteraceae</taxon>
        <taxon>Pontibacter</taxon>
    </lineage>
</organism>
<dbReference type="RefSeq" id="WP_089318026.1">
    <property type="nucleotide sequence ID" value="NZ_FZOQ01000003.1"/>
</dbReference>
<dbReference type="InterPro" id="IPR000601">
    <property type="entry name" value="PKD_dom"/>
</dbReference>
<dbReference type="SUPFAM" id="SSF49299">
    <property type="entry name" value="PKD domain"/>
    <property type="match status" value="1"/>
</dbReference>
<dbReference type="InterPro" id="IPR024079">
    <property type="entry name" value="MetalloPept_cat_dom_sf"/>
</dbReference>
<evidence type="ECO:0000256" key="6">
    <source>
        <dbReference type="ARBA" id="ARBA00022833"/>
    </source>
</evidence>
<dbReference type="CDD" id="cd00146">
    <property type="entry name" value="PKD"/>
    <property type="match status" value="1"/>
</dbReference>
<dbReference type="InterPro" id="IPR035986">
    <property type="entry name" value="PKD_dom_sf"/>
</dbReference>
<keyword evidence="5" id="KW-0378">Hydrolase</keyword>
<keyword evidence="4 9" id="KW-0732">Signal</keyword>
<evidence type="ECO:0000256" key="9">
    <source>
        <dbReference type="SAM" id="SignalP"/>
    </source>
</evidence>
<dbReference type="Pfam" id="PF00801">
    <property type="entry name" value="PKD"/>
    <property type="match status" value="1"/>
</dbReference>
<feature type="chain" id="PRO_5012330990" evidence="9">
    <location>
        <begin position="20"/>
        <end position="502"/>
    </location>
</feature>
<name>A0A239CM17_9BACT</name>
<dbReference type="InterPro" id="IPR008754">
    <property type="entry name" value="Peptidase_M43"/>
</dbReference>
<dbReference type="Gene3D" id="3.40.390.10">
    <property type="entry name" value="Collagenase (Catalytic Domain)"/>
    <property type="match status" value="1"/>
</dbReference>
<dbReference type="Gene3D" id="2.60.40.10">
    <property type="entry name" value="Immunoglobulins"/>
    <property type="match status" value="1"/>
</dbReference>
<keyword evidence="12" id="KW-1185">Reference proteome</keyword>
<evidence type="ECO:0000256" key="2">
    <source>
        <dbReference type="ARBA" id="ARBA00022670"/>
    </source>
</evidence>
<dbReference type="Proteomes" id="UP000198432">
    <property type="component" value="Unassembled WGS sequence"/>
</dbReference>
<sequence length="502" mass="55255">MRIFTFFVFLLASALPGFAQTPSVPGINRDRTCATDAFTHLLQTKDPAFKQRQQELQQITRTALIQQSQGQALRAATAITIPVVFHVVYNNASENISDDQLLSQLEVLNADFSRTNADAANTPAHFLPFAADTRVQFCMAVIDPNGDPTNGITRTRTTRTSFGFGNDYVKSSANGGVDAWDRDQYLNIWVCNIDGNILGYATPPGVRPFEDGVVLHYGAVGAAPVNTYKWNYNKGRTATHEVGHWLGLKHIWGNGVSCTDSDGIDDTPNQEQETTGYPTGIITSCDNGPYGNMYQNYMDYTDDACMNLFTKGQADYMNAVLSTSRSSILTSPACIGNMRSDFQTAVPYDTLTIAGSSINFTDASIGARPTSWYWEFEGGVPAVSTQENPTVLYPQPGKYSVKLTIANDKLSSTKEKTGYVHVTVNDLVVYPSPASDFITIEQPARVWVRQVELVNQLGQVMVNAEIRDRVLRLDVRNLPSGVYILRIKSTNGTDTRKVSVVR</sequence>
<evidence type="ECO:0000313" key="12">
    <source>
        <dbReference type="Proteomes" id="UP000198432"/>
    </source>
</evidence>
<evidence type="ECO:0000256" key="3">
    <source>
        <dbReference type="ARBA" id="ARBA00022723"/>
    </source>
</evidence>
<evidence type="ECO:0000256" key="1">
    <source>
        <dbReference type="ARBA" id="ARBA00008721"/>
    </source>
</evidence>
<dbReference type="EMBL" id="FZOQ01000003">
    <property type="protein sequence ID" value="SNS21195.1"/>
    <property type="molecule type" value="Genomic_DNA"/>
</dbReference>
<gene>
    <name evidence="11" type="ORF">SAMN06296052_103137</name>
</gene>
<dbReference type="PROSITE" id="PS50093">
    <property type="entry name" value="PKD"/>
    <property type="match status" value="1"/>
</dbReference>
<dbReference type="GO" id="GO:0006508">
    <property type="term" value="P:proteolysis"/>
    <property type="evidence" value="ECO:0007669"/>
    <property type="project" value="UniProtKB-KW"/>
</dbReference>
<dbReference type="OrthoDB" id="6278496at2"/>
<dbReference type="InterPro" id="IPR022409">
    <property type="entry name" value="PKD/Chitinase_dom"/>
</dbReference>
<reference evidence="12" key="1">
    <citation type="submission" date="2017-06" db="EMBL/GenBank/DDBJ databases">
        <authorList>
            <person name="Varghese N."/>
            <person name="Submissions S."/>
        </authorList>
    </citation>
    <scope>NUCLEOTIDE SEQUENCE [LARGE SCALE GENOMIC DNA]</scope>
    <source>
        <strain evidence="12">NKM1</strain>
    </source>
</reference>
<keyword evidence="7" id="KW-0482">Metalloprotease</keyword>
<feature type="domain" description="PKD" evidence="10">
    <location>
        <begin position="357"/>
        <end position="427"/>
    </location>
</feature>
<dbReference type="NCBIfam" id="TIGR04183">
    <property type="entry name" value="Por_Secre_tail"/>
    <property type="match status" value="1"/>
</dbReference>
<keyword evidence="6" id="KW-0862">Zinc</keyword>
<dbReference type="InterPro" id="IPR013783">
    <property type="entry name" value="Ig-like_fold"/>
</dbReference>
<evidence type="ECO:0000256" key="4">
    <source>
        <dbReference type="ARBA" id="ARBA00022729"/>
    </source>
</evidence>
<dbReference type="PANTHER" id="PTHR47466:SF1">
    <property type="entry name" value="METALLOPROTEASE MEP1 (AFU_ORTHOLOGUE AFUA_1G07730)-RELATED"/>
    <property type="match status" value="1"/>
</dbReference>